<sequence>MGQAERYIFLEMIEFNSTRKRMSVIVRNPQGQIILYCKGADSVIYQRLAADQDPTIKEKTSKDMESFANSGLRTLCIASRILTEQEYIDWQRAYDAARNSVTDRDEEVDKASEKIEHSLHILGATALEDKLQEGVPEAIETLHNAGIKLWILTGDKVQTAIEIGFSCNLLKSDMEIMILSADNMDAARLQIEGGLNKIASVLGTPTLDPRKRGFVPGAQAAFAVVIDGDTLRHALSPQLKPLFLNLATQCETVVCCRVSPAQKALVVNLVKEGRNAMTLSIGDGANDVAMIQEANIGCGLLGYEGSQAAMSADYAFGQFRFLTKLLLVHGRWSYQRIADMHSNFFYKNVIWTFAMFWFLIFNSFDATYLYQYTFVLLYNLVFTSLPVIVLGAFDQDINAKAALAFPQLYVRGIRGLEYTKTKFWTYMLDGLYQSAVVFFIPYAVWTFGSAVSWNGKAIESLADFGTTVAVAAIFAANTFVGMNIHYWTFLTWIIILGSSIIMLVWIVIYSFFESSDFVDEVIVLCTNTTFWLTVFASVVIALGPRFIIKFLTATYYPLDKDIVREMWVKGDLKDRLGLQHRNGRKNKGRLEQAPMFHHPHARSESELSTIQHDIELGGLTAGGSNPSSVSASPRAPLTPIHEVQSPSQEPLHSAYNHLSPVPRSGGTEQRTATASPYSFRGSYYSASEIPISSPEPQIHPSYPQSGGPSMSSVSPNPVTPYSQPSQTTSYAPSSYQHASPPPPPDAFEMHVRQPSEDLMAQRIDHVHGGVSDSSYRTAHDDMPGDHLQRSGHDPDPSWRGSTYSTYTGARAL</sequence>
<evidence type="ECO:0000256" key="1">
    <source>
        <dbReference type="ARBA" id="ARBA00004127"/>
    </source>
</evidence>
<dbReference type="Proteomes" id="UP001385951">
    <property type="component" value="Unassembled WGS sequence"/>
</dbReference>
<evidence type="ECO:0000256" key="2">
    <source>
        <dbReference type="ARBA" id="ARBA00008109"/>
    </source>
</evidence>
<comment type="subcellular location">
    <subcellularLocation>
        <location evidence="1">Endomembrane system</location>
        <topology evidence="1">Multi-pass membrane protein</topology>
    </subcellularLocation>
    <subcellularLocation>
        <location evidence="16">Membrane</location>
        <topology evidence="16">Multi-pass membrane protein</topology>
    </subcellularLocation>
</comment>
<reference evidence="19 20" key="1">
    <citation type="submission" date="2022-09" db="EMBL/GenBank/DDBJ databases">
        <authorList>
            <person name="Palmer J.M."/>
        </authorList>
    </citation>
    <scope>NUCLEOTIDE SEQUENCE [LARGE SCALE GENOMIC DNA]</scope>
    <source>
        <strain evidence="19 20">DSM 7382</strain>
    </source>
</reference>
<evidence type="ECO:0000256" key="7">
    <source>
        <dbReference type="ARBA" id="ARBA00022840"/>
    </source>
</evidence>
<dbReference type="Pfam" id="PF16212">
    <property type="entry name" value="PhoLip_ATPase_C"/>
    <property type="match status" value="1"/>
</dbReference>
<organism evidence="19 20">
    <name type="scientific">Cerrena zonata</name>
    <dbReference type="NCBI Taxonomy" id="2478898"/>
    <lineage>
        <taxon>Eukaryota</taxon>
        <taxon>Fungi</taxon>
        <taxon>Dikarya</taxon>
        <taxon>Basidiomycota</taxon>
        <taxon>Agaricomycotina</taxon>
        <taxon>Agaricomycetes</taxon>
        <taxon>Polyporales</taxon>
        <taxon>Cerrenaceae</taxon>
        <taxon>Cerrena</taxon>
    </lineage>
</organism>
<dbReference type="Pfam" id="PF13246">
    <property type="entry name" value="Cation_ATPase"/>
    <property type="match status" value="1"/>
</dbReference>
<feature type="binding site" evidence="14">
    <location>
        <position position="38"/>
    </location>
    <ligand>
        <name>ATP</name>
        <dbReference type="ChEBI" id="CHEBI:30616"/>
    </ligand>
</feature>
<keyword evidence="8 15" id="KW-0460">Magnesium</keyword>
<keyword evidence="4 16" id="KW-0812">Transmembrane</keyword>
<feature type="region of interest" description="Disordered" evidence="17">
    <location>
        <begin position="616"/>
        <end position="676"/>
    </location>
</feature>
<feature type="compositionally biased region" description="Basic and acidic residues" evidence="17">
    <location>
        <begin position="777"/>
        <end position="796"/>
    </location>
</feature>
<evidence type="ECO:0000256" key="11">
    <source>
        <dbReference type="ARBA" id="ARBA00023136"/>
    </source>
</evidence>
<protein>
    <recommendedName>
        <fullName evidence="16">Phospholipid-transporting ATPase</fullName>
        <ecNumber evidence="16">7.6.2.1</ecNumber>
    </recommendedName>
</protein>
<evidence type="ECO:0000256" key="17">
    <source>
        <dbReference type="SAM" id="MobiDB-lite"/>
    </source>
</evidence>
<proteinExistence type="inferred from homology"/>
<feature type="transmembrane region" description="Helical" evidence="16">
    <location>
        <begin position="423"/>
        <end position="444"/>
    </location>
</feature>
<keyword evidence="3" id="KW-0813">Transport</keyword>
<keyword evidence="10 16" id="KW-1133">Transmembrane helix</keyword>
<dbReference type="GO" id="GO:0005524">
    <property type="term" value="F:ATP binding"/>
    <property type="evidence" value="ECO:0007669"/>
    <property type="project" value="UniProtKB-UniRule"/>
</dbReference>
<dbReference type="NCBIfam" id="TIGR01494">
    <property type="entry name" value="ATPase_P-type"/>
    <property type="match status" value="1"/>
</dbReference>
<keyword evidence="9 16" id="KW-1278">Translocase</keyword>
<dbReference type="SUPFAM" id="SSF81660">
    <property type="entry name" value="Metal cation-transporting ATPase, ATP-binding domain N"/>
    <property type="match status" value="1"/>
</dbReference>
<dbReference type="InterPro" id="IPR006539">
    <property type="entry name" value="P-type_ATPase_IV"/>
</dbReference>
<evidence type="ECO:0000259" key="18">
    <source>
        <dbReference type="Pfam" id="PF16212"/>
    </source>
</evidence>
<comment type="caution">
    <text evidence="19">The sequence shown here is derived from an EMBL/GenBank/DDBJ whole genome shotgun (WGS) entry which is preliminary data.</text>
</comment>
<dbReference type="PANTHER" id="PTHR24092">
    <property type="entry name" value="PROBABLE PHOSPHOLIPID-TRANSPORTING ATPASE"/>
    <property type="match status" value="1"/>
</dbReference>
<feature type="binding site" evidence="14">
    <location>
        <position position="154"/>
    </location>
    <ligand>
        <name>ATP</name>
        <dbReference type="ChEBI" id="CHEBI:30616"/>
    </ligand>
</feature>
<dbReference type="PANTHER" id="PTHR24092:SF180">
    <property type="entry name" value="PHOSPHOLIPID-TRANSPORTING ATPASE DNF1-RELATED"/>
    <property type="match status" value="1"/>
</dbReference>
<feature type="region of interest" description="Disordered" evidence="17">
    <location>
        <begin position="769"/>
        <end position="812"/>
    </location>
</feature>
<feature type="binding site" evidence="15">
    <location>
        <position position="283"/>
    </location>
    <ligand>
        <name>Mg(2+)</name>
        <dbReference type="ChEBI" id="CHEBI:18420"/>
    </ligand>
</feature>
<dbReference type="EC" id="7.6.2.1" evidence="16"/>
<evidence type="ECO:0000256" key="4">
    <source>
        <dbReference type="ARBA" id="ARBA00022692"/>
    </source>
</evidence>
<dbReference type="FunFam" id="3.40.50.1000:FF:000014">
    <property type="entry name" value="Phospholipid-transporting ATPase"/>
    <property type="match status" value="1"/>
</dbReference>
<dbReference type="GO" id="GO:0016887">
    <property type="term" value="F:ATP hydrolysis activity"/>
    <property type="evidence" value="ECO:0007669"/>
    <property type="project" value="InterPro"/>
</dbReference>
<accession>A0AAW0GDP4</accession>
<feature type="transmembrane region" description="Helical" evidence="16">
    <location>
        <begin position="464"/>
        <end position="482"/>
    </location>
</feature>
<dbReference type="NCBIfam" id="TIGR01652">
    <property type="entry name" value="ATPase-Plipid"/>
    <property type="match status" value="1"/>
</dbReference>
<evidence type="ECO:0000256" key="12">
    <source>
        <dbReference type="ARBA" id="ARBA00034036"/>
    </source>
</evidence>
<evidence type="ECO:0000256" key="6">
    <source>
        <dbReference type="ARBA" id="ARBA00022741"/>
    </source>
</evidence>
<evidence type="ECO:0000256" key="16">
    <source>
        <dbReference type="RuleBase" id="RU362033"/>
    </source>
</evidence>
<dbReference type="SUPFAM" id="SSF56784">
    <property type="entry name" value="HAD-like"/>
    <property type="match status" value="1"/>
</dbReference>
<dbReference type="GO" id="GO:0000287">
    <property type="term" value="F:magnesium ion binding"/>
    <property type="evidence" value="ECO:0007669"/>
    <property type="project" value="UniProtKB-UniRule"/>
</dbReference>
<feature type="binding site" evidence="14">
    <location>
        <position position="153"/>
    </location>
    <ligand>
        <name>ATP</name>
        <dbReference type="ChEBI" id="CHEBI:30616"/>
    </ligand>
</feature>
<dbReference type="InterPro" id="IPR023214">
    <property type="entry name" value="HAD_sf"/>
</dbReference>
<dbReference type="InterPro" id="IPR036412">
    <property type="entry name" value="HAD-like_sf"/>
</dbReference>
<comment type="catalytic activity">
    <reaction evidence="13">
        <text>a 1,2-diacyl-sn-glycero-3-phosphoethanolamine(out) + ATP + H2O = a 1,2-diacyl-sn-glycero-3-phosphoethanolamine(in) + ADP + phosphate + H(+)</text>
        <dbReference type="Rhea" id="RHEA:66132"/>
        <dbReference type="ChEBI" id="CHEBI:15377"/>
        <dbReference type="ChEBI" id="CHEBI:15378"/>
        <dbReference type="ChEBI" id="CHEBI:30616"/>
        <dbReference type="ChEBI" id="CHEBI:43474"/>
        <dbReference type="ChEBI" id="CHEBI:64612"/>
        <dbReference type="ChEBI" id="CHEBI:456216"/>
    </reaction>
    <physiologicalReaction direction="left-to-right" evidence="13">
        <dbReference type="Rhea" id="RHEA:66133"/>
    </physiologicalReaction>
</comment>
<feature type="binding site" evidence="14">
    <location>
        <position position="155"/>
    </location>
    <ligand>
        <name>ATP</name>
        <dbReference type="ChEBI" id="CHEBI:30616"/>
    </ligand>
</feature>
<dbReference type="InterPro" id="IPR032630">
    <property type="entry name" value="P_typ_ATPase_c"/>
</dbReference>
<comment type="catalytic activity">
    <reaction evidence="12 16">
        <text>ATP + H2O + phospholipidSide 1 = ADP + phosphate + phospholipidSide 2.</text>
        <dbReference type="EC" id="7.6.2.1"/>
    </reaction>
</comment>
<evidence type="ECO:0000256" key="10">
    <source>
        <dbReference type="ARBA" id="ARBA00022989"/>
    </source>
</evidence>
<feature type="binding site" evidence="14">
    <location>
        <position position="287"/>
    </location>
    <ligand>
        <name>ATP</name>
        <dbReference type="ChEBI" id="CHEBI:30616"/>
    </ligand>
</feature>
<dbReference type="GO" id="GO:0012505">
    <property type="term" value="C:endomembrane system"/>
    <property type="evidence" value="ECO:0007669"/>
    <property type="project" value="UniProtKB-SubCell"/>
</dbReference>
<evidence type="ECO:0000256" key="3">
    <source>
        <dbReference type="ARBA" id="ARBA00022448"/>
    </source>
</evidence>
<feature type="transmembrane region" description="Helical" evidence="16">
    <location>
        <begin position="489"/>
        <end position="509"/>
    </location>
</feature>
<comment type="similarity">
    <text evidence="2 16">Belongs to the cation transport ATPase (P-type) (TC 3.A.3) family. Type IV subfamily.</text>
</comment>
<dbReference type="AlphaFoldDB" id="A0AAW0GDP4"/>
<feature type="binding site" evidence="14">
    <location>
        <position position="257"/>
    </location>
    <ligand>
        <name>ATP</name>
        <dbReference type="ChEBI" id="CHEBI:30616"/>
    </ligand>
</feature>
<feature type="transmembrane region" description="Helical" evidence="16">
    <location>
        <begin position="370"/>
        <end position="393"/>
    </location>
</feature>
<feature type="compositionally biased region" description="Polar residues" evidence="17">
    <location>
        <begin position="702"/>
        <end position="737"/>
    </location>
</feature>
<feature type="compositionally biased region" description="Low complexity" evidence="17">
    <location>
        <begin position="688"/>
        <end position="701"/>
    </location>
</feature>
<evidence type="ECO:0000256" key="14">
    <source>
        <dbReference type="PIRSR" id="PIRSR606539-2"/>
    </source>
</evidence>
<evidence type="ECO:0000256" key="13">
    <source>
        <dbReference type="ARBA" id="ARBA00049128"/>
    </source>
</evidence>
<comment type="cofactor">
    <cofactor evidence="15">
        <name>Mg(2+)</name>
        <dbReference type="ChEBI" id="CHEBI:18420"/>
    </cofactor>
</comment>
<evidence type="ECO:0000256" key="5">
    <source>
        <dbReference type="ARBA" id="ARBA00022723"/>
    </source>
</evidence>
<evidence type="ECO:0000313" key="20">
    <source>
        <dbReference type="Proteomes" id="UP001385951"/>
    </source>
</evidence>
<keyword evidence="11 16" id="KW-0472">Membrane</keyword>
<dbReference type="InterPro" id="IPR023298">
    <property type="entry name" value="ATPase_P-typ_TM_dom_sf"/>
</dbReference>
<feature type="binding site" evidence="14">
    <location>
        <position position="286"/>
    </location>
    <ligand>
        <name>ATP</name>
        <dbReference type="ChEBI" id="CHEBI:30616"/>
    </ligand>
</feature>
<dbReference type="GO" id="GO:0140326">
    <property type="term" value="F:ATPase-coupled intramembrane lipid transporter activity"/>
    <property type="evidence" value="ECO:0007669"/>
    <property type="project" value="UniProtKB-EC"/>
</dbReference>
<feature type="region of interest" description="Disordered" evidence="17">
    <location>
        <begin position="581"/>
        <end position="604"/>
    </location>
</feature>
<keyword evidence="7 14" id="KW-0067">ATP-binding</keyword>
<dbReference type="Gene3D" id="3.40.50.1000">
    <property type="entry name" value="HAD superfamily/HAD-like"/>
    <property type="match status" value="1"/>
</dbReference>
<evidence type="ECO:0000256" key="9">
    <source>
        <dbReference type="ARBA" id="ARBA00022967"/>
    </source>
</evidence>
<feature type="region of interest" description="Disordered" evidence="17">
    <location>
        <begin position="688"/>
        <end position="749"/>
    </location>
</feature>
<dbReference type="InterPro" id="IPR023299">
    <property type="entry name" value="ATPase_P-typ_cyto_dom_N"/>
</dbReference>
<feature type="domain" description="P-type ATPase C-terminal" evidence="18">
    <location>
        <begin position="309"/>
        <end position="557"/>
    </location>
</feature>
<dbReference type="Gene3D" id="3.40.1110.10">
    <property type="entry name" value="Calcium-transporting ATPase, cytoplasmic domain N"/>
    <property type="match status" value="1"/>
</dbReference>
<feature type="transmembrane region" description="Helical" evidence="16">
    <location>
        <begin position="521"/>
        <end position="542"/>
    </location>
</feature>
<feature type="binding site" evidence="15">
    <location>
        <position position="287"/>
    </location>
    <ligand>
        <name>Mg(2+)</name>
        <dbReference type="ChEBI" id="CHEBI:18420"/>
    </ligand>
</feature>
<dbReference type="EMBL" id="JASBNA010000008">
    <property type="protein sequence ID" value="KAK7689657.1"/>
    <property type="molecule type" value="Genomic_DNA"/>
</dbReference>
<dbReference type="GO" id="GO:0045332">
    <property type="term" value="P:phospholipid translocation"/>
    <property type="evidence" value="ECO:0007669"/>
    <property type="project" value="TreeGrafter"/>
</dbReference>
<feature type="binding site" evidence="14">
    <location>
        <position position="263"/>
    </location>
    <ligand>
        <name>ATP</name>
        <dbReference type="ChEBI" id="CHEBI:30616"/>
    </ligand>
</feature>
<evidence type="ECO:0000313" key="19">
    <source>
        <dbReference type="EMBL" id="KAK7689657.1"/>
    </source>
</evidence>
<gene>
    <name evidence="19" type="ORF">QCA50_007452</name>
</gene>
<feature type="transmembrane region" description="Helical" evidence="16">
    <location>
        <begin position="344"/>
        <end position="364"/>
    </location>
</feature>
<keyword evidence="5 15" id="KW-0479">Metal-binding</keyword>
<evidence type="ECO:0000256" key="15">
    <source>
        <dbReference type="PIRSR" id="PIRSR606539-3"/>
    </source>
</evidence>
<keyword evidence="20" id="KW-1185">Reference proteome</keyword>
<dbReference type="GO" id="GO:0005886">
    <property type="term" value="C:plasma membrane"/>
    <property type="evidence" value="ECO:0007669"/>
    <property type="project" value="TreeGrafter"/>
</dbReference>
<feature type="compositionally biased region" description="Polar residues" evidence="17">
    <location>
        <begin position="799"/>
        <end position="812"/>
    </location>
</feature>
<dbReference type="SUPFAM" id="SSF81665">
    <property type="entry name" value="Calcium ATPase, transmembrane domain M"/>
    <property type="match status" value="1"/>
</dbReference>
<evidence type="ECO:0000256" key="8">
    <source>
        <dbReference type="ARBA" id="ARBA00022842"/>
    </source>
</evidence>
<feature type="compositionally biased region" description="Polar residues" evidence="17">
    <location>
        <begin position="622"/>
        <end position="631"/>
    </location>
</feature>
<feature type="binding site" evidence="14">
    <location>
        <position position="15"/>
    </location>
    <ligand>
        <name>ATP</name>
        <dbReference type="ChEBI" id="CHEBI:30616"/>
    </ligand>
</feature>
<feature type="binding site" evidence="14">
    <location>
        <position position="73"/>
    </location>
    <ligand>
        <name>ATP</name>
        <dbReference type="ChEBI" id="CHEBI:30616"/>
    </ligand>
</feature>
<feature type="compositionally biased region" description="Polar residues" evidence="17">
    <location>
        <begin position="666"/>
        <end position="676"/>
    </location>
</feature>
<name>A0AAW0GDP4_9APHY</name>
<keyword evidence="6 14" id="KW-0547">Nucleotide-binding</keyword>
<dbReference type="InterPro" id="IPR001757">
    <property type="entry name" value="P_typ_ATPase"/>
</dbReference>